<evidence type="ECO:0000313" key="2">
    <source>
        <dbReference type="Proteomes" id="UP001630127"/>
    </source>
</evidence>
<gene>
    <name evidence="1" type="ORF">ACH5RR_026410</name>
</gene>
<accession>A0ABD2Z7I9</accession>
<dbReference type="AlphaFoldDB" id="A0ABD2Z7I9"/>
<organism evidence="1 2">
    <name type="scientific">Cinchona calisaya</name>
    <dbReference type="NCBI Taxonomy" id="153742"/>
    <lineage>
        <taxon>Eukaryota</taxon>
        <taxon>Viridiplantae</taxon>
        <taxon>Streptophyta</taxon>
        <taxon>Embryophyta</taxon>
        <taxon>Tracheophyta</taxon>
        <taxon>Spermatophyta</taxon>
        <taxon>Magnoliopsida</taxon>
        <taxon>eudicotyledons</taxon>
        <taxon>Gunneridae</taxon>
        <taxon>Pentapetalae</taxon>
        <taxon>asterids</taxon>
        <taxon>lamiids</taxon>
        <taxon>Gentianales</taxon>
        <taxon>Rubiaceae</taxon>
        <taxon>Cinchonoideae</taxon>
        <taxon>Cinchoneae</taxon>
        <taxon>Cinchona</taxon>
    </lineage>
</organism>
<name>A0ABD2Z7I9_9GENT</name>
<keyword evidence="2" id="KW-1185">Reference proteome</keyword>
<proteinExistence type="predicted"/>
<protein>
    <submittedName>
        <fullName evidence="1">Uncharacterized protein</fullName>
    </submittedName>
</protein>
<sequence>MVGFPKETGGEKESLLEGVEKGRDKIYTGGNGRRICVEGKMGRWNCYVEGRMEKNGRNGGEGMAGRKGCGWEGGFVEG</sequence>
<reference evidence="1 2" key="1">
    <citation type="submission" date="2024-11" db="EMBL/GenBank/DDBJ databases">
        <title>A near-complete genome assembly of Cinchona calisaya.</title>
        <authorList>
            <person name="Lian D.C."/>
            <person name="Zhao X.W."/>
            <person name="Wei L."/>
        </authorList>
    </citation>
    <scope>NUCLEOTIDE SEQUENCE [LARGE SCALE GENOMIC DNA]</scope>
    <source>
        <tissue evidence="1">Nenye</tissue>
    </source>
</reference>
<evidence type="ECO:0000313" key="1">
    <source>
        <dbReference type="EMBL" id="KAL3513693.1"/>
    </source>
</evidence>
<dbReference type="EMBL" id="JBJUIK010000011">
    <property type="protein sequence ID" value="KAL3513693.1"/>
    <property type="molecule type" value="Genomic_DNA"/>
</dbReference>
<comment type="caution">
    <text evidence="1">The sequence shown here is derived from an EMBL/GenBank/DDBJ whole genome shotgun (WGS) entry which is preliminary data.</text>
</comment>
<dbReference type="Proteomes" id="UP001630127">
    <property type="component" value="Unassembled WGS sequence"/>
</dbReference>